<reference evidence="5" key="1">
    <citation type="journal article" date="2019" name="Int. J. Syst. Evol. Microbiol.">
        <title>The Global Catalogue of Microorganisms (GCM) 10K type strain sequencing project: providing services to taxonomists for standard genome sequencing and annotation.</title>
        <authorList>
            <consortium name="The Broad Institute Genomics Platform"/>
            <consortium name="The Broad Institute Genome Sequencing Center for Infectious Disease"/>
            <person name="Wu L."/>
            <person name="Ma J."/>
        </authorList>
    </citation>
    <scope>NUCLEOTIDE SEQUENCE [LARGE SCALE GENOMIC DNA]</scope>
    <source>
        <strain evidence="5">JCM 32105</strain>
    </source>
</reference>
<dbReference type="InterPro" id="IPR006860">
    <property type="entry name" value="FecR"/>
</dbReference>
<dbReference type="Pfam" id="PF04773">
    <property type="entry name" value="FecR"/>
    <property type="match status" value="1"/>
</dbReference>
<evidence type="ECO:0000259" key="2">
    <source>
        <dbReference type="Pfam" id="PF04773"/>
    </source>
</evidence>
<keyword evidence="1" id="KW-0812">Transmembrane</keyword>
<feature type="transmembrane region" description="Helical" evidence="1">
    <location>
        <begin position="104"/>
        <end position="122"/>
    </location>
</feature>
<keyword evidence="1" id="KW-0472">Membrane</keyword>
<organism evidence="4 5">
    <name type="scientific">Nemorincola caseinilytica</name>
    <dbReference type="NCBI Taxonomy" id="2054315"/>
    <lineage>
        <taxon>Bacteria</taxon>
        <taxon>Pseudomonadati</taxon>
        <taxon>Bacteroidota</taxon>
        <taxon>Chitinophagia</taxon>
        <taxon>Chitinophagales</taxon>
        <taxon>Chitinophagaceae</taxon>
        <taxon>Nemorincola</taxon>
    </lineage>
</organism>
<keyword evidence="5" id="KW-1185">Reference proteome</keyword>
<protein>
    <submittedName>
        <fullName evidence="4">FecR domain-containing protein</fullName>
    </submittedName>
</protein>
<dbReference type="PANTHER" id="PTHR30273">
    <property type="entry name" value="PERIPLASMIC SIGNAL SENSOR AND SIGMA FACTOR ACTIVATOR FECR-RELATED"/>
    <property type="match status" value="1"/>
</dbReference>
<keyword evidence="1" id="KW-1133">Transmembrane helix</keyword>
<dbReference type="PANTHER" id="PTHR30273:SF2">
    <property type="entry name" value="PROTEIN FECR"/>
    <property type="match status" value="1"/>
</dbReference>
<dbReference type="RefSeq" id="WP_345078140.1">
    <property type="nucleotide sequence ID" value="NZ_BAABFA010000005.1"/>
</dbReference>
<dbReference type="Pfam" id="PF16344">
    <property type="entry name" value="FecR_C"/>
    <property type="match status" value="1"/>
</dbReference>
<dbReference type="Proteomes" id="UP001500067">
    <property type="component" value="Unassembled WGS sequence"/>
</dbReference>
<evidence type="ECO:0000259" key="3">
    <source>
        <dbReference type="Pfam" id="PF16344"/>
    </source>
</evidence>
<feature type="domain" description="FecR protein" evidence="2">
    <location>
        <begin position="137"/>
        <end position="224"/>
    </location>
</feature>
<gene>
    <name evidence="4" type="ORF">GCM10023093_05340</name>
</gene>
<comment type="caution">
    <text evidence="4">The sequence shown here is derived from an EMBL/GenBank/DDBJ whole genome shotgun (WGS) entry which is preliminary data.</text>
</comment>
<sequence length="339" mass="37732">MNNKQQNMSDDVLVKHLLGEATPEERQEVQQWIAASADNRRYYEHFKLIWDESKKLDAPLNVDTDAAWGRFMQRVEREEQQATIAPPASPGPSRTIPLWSPRSLMRVAAMLVLMVGAGWLIYSITGTGDQVTLASADKVMKHTLPDGTVVTLNRNSTLSYPGAFTGETRNVTLSGEAFFDVTPDKTKPFIIDAGNSSVTVVGTSFNVKTRKDITEVIVESGIVEVAKKQKAVRLNPGQKATVTSASDAPVMEQTTDDLYRYYRTNEFVCNGIALYKVVNILNEAYNVHIEIADPKLASLPIHTTLHTNDLGQNLDVIKETFKDVLYLEQNGNSIKFRAR</sequence>
<evidence type="ECO:0000313" key="5">
    <source>
        <dbReference type="Proteomes" id="UP001500067"/>
    </source>
</evidence>
<feature type="domain" description="Protein FecR C-terminal" evidence="3">
    <location>
        <begin position="267"/>
        <end position="334"/>
    </location>
</feature>
<dbReference type="PIRSF" id="PIRSF018266">
    <property type="entry name" value="FecR"/>
    <property type="match status" value="1"/>
</dbReference>
<dbReference type="Gene3D" id="3.55.50.30">
    <property type="match status" value="1"/>
</dbReference>
<dbReference type="EMBL" id="BAABFA010000005">
    <property type="protein sequence ID" value="GAA4461161.1"/>
    <property type="molecule type" value="Genomic_DNA"/>
</dbReference>
<proteinExistence type="predicted"/>
<dbReference type="InterPro" id="IPR032508">
    <property type="entry name" value="FecR_C"/>
</dbReference>
<accession>A0ABP8N771</accession>
<dbReference type="Gene3D" id="2.60.120.1440">
    <property type="match status" value="1"/>
</dbReference>
<evidence type="ECO:0000256" key="1">
    <source>
        <dbReference type="SAM" id="Phobius"/>
    </source>
</evidence>
<name>A0ABP8N771_9BACT</name>
<evidence type="ECO:0000313" key="4">
    <source>
        <dbReference type="EMBL" id="GAA4461161.1"/>
    </source>
</evidence>
<dbReference type="InterPro" id="IPR012373">
    <property type="entry name" value="Ferrdict_sens_TM"/>
</dbReference>